<sequence>MDFPMPDKTFSFCRQEHDDTTDHSVFEELNTEELHRCWISTRSIFHCVLCVDTKQFIVTVMEISGTPYISSKAKVCLKILERPINPRAPIQLRRDVIDAAATGSASGGAELPKLVRVAGAAALEETEKVVKKRIPGGFVLVV</sequence>
<keyword evidence="2" id="KW-1185">Reference proteome</keyword>
<comment type="caution">
    <text evidence="1">The sequence shown here is derived from an EMBL/GenBank/DDBJ whole genome shotgun (WGS) entry which is preliminary data.</text>
</comment>
<accession>A0ABP1PVQ4</accession>
<evidence type="ECO:0000313" key="2">
    <source>
        <dbReference type="Proteomes" id="UP001642540"/>
    </source>
</evidence>
<name>A0ABP1PVQ4_9HEXA</name>
<gene>
    <name evidence="1" type="ORF">ODALV1_LOCUS3720</name>
</gene>
<dbReference type="Proteomes" id="UP001642540">
    <property type="component" value="Unassembled WGS sequence"/>
</dbReference>
<dbReference type="EMBL" id="CAXLJM020000012">
    <property type="protein sequence ID" value="CAL8077164.1"/>
    <property type="molecule type" value="Genomic_DNA"/>
</dbReference>
<evidence type="ECO:0000313" key="1">
    <source>
        <dbReference type="EMBL" id="CAL8077164.1"/>
    </source>
</evidence>
<proteinExistence type="predicted"/>
<protein>
    <submittedName>
        <fullName evidence="1">Uncharacterized protein</fullName>
    </submittedName>
</protein>
<organism evidence="1 2">
    <name type="scientific">Orchesella dallaii</name>
    <dbReference type="NCBI Taxonomy" id="48710"/>
    <lineage>
        <taxon>Eukaryota</taxon>
        <taxon>Metazoa</taxon>
        <taxon>Ecdysozoa</taxon>
        <taxon>Arthropoda</taxon>
        <taxon>Hexapoda</taxon>
        <taxon>Collembola</taxon>
        <taxon>Entomobryomorpha</taxon>
        <taxon>Entomobryoidea</taxon>
        <taxon>Orchesellidae</taxon>
        <taxon>Orchesellinae</taxon>
        <taxon>Orchesella</taxon>
    </lineage>
</organism>
<reference evidence="1 2" key="1">
    <citation type="submission" date="2024-08" db="EMBL/GenBank/DDBJ databases">
        <authorList>
            <person name="Cucini C."/>
            <person name="Frati F."/>
        </authorList>
    </citation>
    <scope>NUCLEOTIDE SEQUENCE [LARGE SCALE GENOMIC DNA]</scope>
</reference>